<name>A0A2K9VHM3_9CAUD</name>
<evidence type="ECO:0000313" key="2">
    <source>
        <dbReference type="Proteomes" id="UP000240564"/>
    </source>
</evidence>
<evidence type="ECO:0000313" key="1">
    <source>
        <dbReference type="EMBL" id="AUV61755.1"/>
    </source>
</evidence>
<dbReference type="Proteomes" id="UP000240564">
    <property type="component" value="Segment"/>
</dbReference>
<organism evidence="1 2">
    <name type="scientific">Pseudomonas phage Bjorn</name>
    <dbReference type="NCBI Taxonomy" id="2079288"/>
    <lineage>
        <taxon>Viruses</taxon>
        <taxon>Duplodnaviria</taxon>
        <taxon>Heunggongvirae</taxon>
        <taxon>Uroviricota</taxon>
        <taxon>Caudoviricetes</taxon>
        <taxon>Bjornvirus</taxon>
        <taxon>Bjornvirus bjorn</taxon>
    </lineage>
</organism>
<keyword evidence="2" id="KW-1185">Reference proteome</keyword>
<dbReference type="OrthoDB" id="26081at10239"/>
<dbReference type="EMBL" id="MG775259">
    <property type="protein sequence ID" value="AUV61755.1"/>
    <property type="molecule type" value="Genomic_DNA"/>
</dbReference>
<protein>
    <submittedName>
        <fullName evidence="1">Uncharacterized protein</fullName>
    </submittedName>
</protein>
<sequence length="82" mass="9026">MKWLSDNVSAICTSIVISGVLVLGNGVVSQAVQKEKLEQNIKATEGATLQMRSLELSLAAFQERYITRAEFEAKLKELRNGT</sequence>
<reference evidence="1 2" key="1">
    <citation type="submission" date="2018-01" db="EMBL/GenBank/DDBJ databases">
        <title>Pseudomonas phages infecting Pseudomonas sp. isolated from Prunus avium.</title>
        <authorList>
            <person name="Colberg O."/>
            <person name="Byth Carstens A."/>
        </authorList>
    </citation>
    <scope>NUCLEOTIDE SEQUENCE [LARGE SCALE GENOMIC DNA]</scope>
</reference>
<gene>
    <name evidence="1" type="ORF">PsPhBjorn_gp61</name>
</gene>
<proteinExistence type="predicted"/>
<accession>A0A2K9VHM3</accession>